<reference evidence="4" key="1">
    <citation type="submission" date="2010-05" db="EMBL/GenBank/DDBJ databases">
        <title>Complete sequence of Methylotenera sp. 301.</title>
        <authorList>
            <person name="Lucas S."/>
            <person name="Copeland A."/>
            <person name="Lapidus A."/>
            <person name="Cheng J.-F."/>
            <person name="Bruce D."/>
            <person name="Goodwin L."/>
            <person name="Pitluck S."/>
            <person name="Clum A."/>
            <person name="Land M."/>
            <person name="Hauser L."/>
            <person name="Kyrpides N."/>
            <person name="Ivanova N."/>
            <person name="Chistoservova L."/>
            <person name="Kalyuzhnaya M."/>
            <person name="Woyke T."/>
        </authorList>
    </citation>
    <scope>NUCLEOTIDE SEQUENCE [LARGE SCALE GENOMIC DNA]</scope>
    <source>
        <strain evidence="4">301</strain>
    </source>
</reference>
<accession>D7DIN9</accession>
<dbReference type="Pfam" id="PF18301">
    <property type="entry name" value="preATP-grasp_3"/>
    <property type="match status" value="1"/>
</dbReference>
<dbReference type="KEGG" id="meh:M301_1544"/>
<gene>
    <name evidence="3" type="ordered locus">M301_1544</name>
</gene>
<dbReference type="Gene3D" id="3.30.470.20">
    <property type="entry name" value="ATP-grasp fold, B domain"/>
    <property type="match status" value="1"/>
</dbReference>
<evidence type="ECO:0000313" key="3">
    <source>
        <dbReference type="EMBL" id="ADI29924.1"/>
    </source>
</evidence>
<dbReference type="Proteomes" id="UP000000383">
    <property type="component" value="Chromosome"/>
</dbReference>
<dbReference type="HOGENOM" id="CLU_059501_0_0_4"/>
<reference evidence="3 4" key="2">
    <citation type="journal article" date="2011" name="J. Bacteriol.">
        <title>Genomes of three methylotrophs from a single niche uncover genetic and metabolic divergence of Methylophilaceae.</title>
        <authorList>
            <person name="Lapidus A."/>
            <person name="Clum A."/>
            <person name="Labutti K."/>
            <person name="Kaluzhnaya M.G."/>
            <person name="Lim S."/>
            <person name="Beck D.A."/>
            <person name="Glavina Del Rio T."/>
            <person name="Nolan M."/>
            <person name="Mavromatis K."/>
            <person name="Huntemann M."/>
            <person name="Lucas S."/>
            <person name="Lidstrom M.E."/>
            <person name="Ivanova N."/>
            <person name="Chistoserdova L."/>
        </authorList>
    </citation>
    <scope>NUCLEOTIDE SEQUENCE [LARGE SCALE GENOMIC DNA]</scope>
    <source>
        <strain evidence="3 4">301</strain>
    </source>
</reference>
<dbReference type="PIRSF" id="PIRSF016766">
    <property type="entry name" value="UCP016766_ATPgrasp"/>
    <property type="match status" value="1"/>
</dbReference>
<dbReference type="STRING" id="666681.M301_1544"/>
<protein>
    <recommendedName>
        <fullName evidence="2">ATP-grasp domain-containing protein</fullName>
    </recommendedName>
</protein>
<dbReference type="AlphaFoldDB" id="D7DIN9"/>
<name>D7DIN9_METV0</name>
<evidence type="ECO:0000259" key="2">
    <source>
        <dbReference type="PROSITE" id="PS50975"/>
    </source>
</evidence>
<dbReference type="Pfam" id="PF02655">
    <property type="entry name" value="ATP-grasp_3"/>
    <property type="match status" value="1"/>
</dbReference>
<evidence type="ECO:0000256" key="1">
    <source>
        <dbReference type="PROSITE-ProRule" id="PRU00409"/>
    </source>
</evidence>
<keyword evidence="1" id="KW-0547">Nucleotide-binding</keyword>
<dbReference type="SUPFAM" id="SSF56059">
    <property type="entry name" value="Glutathione synthetase ATP-binding domain-like"/>
    <property type="match status" value="1"/>
</dbReference>
<proteinExistence type="predicted"/>
<dbReference type="Gene3D" id="3.40.50.11770">
    <property type="match status" value="1"/>
</dbReference>
<dbReference type="RefSeq" id="WP_013148236.1">
    <property type="nucleotide sequence ID" value="NC_014207.1"/>
</dbReference>
<sequence>MESPKIEPLLKLFVCEFITGGGLCAEALPASLVQEGTLMRDALLADLIEVDGYEIVTTHDNRLAASPLVKSSLQVDSNFEDNFKIMLTQVDLVWLIAPESNGTLLKLSEMCYEADVIFLGCEFDSTLIGTSKSLAYEALDEAKIFTIPTIAGDDFVQDAAFSVAKSLQVPIHSRWVAKPEDGAGCDGIKVFDDLQKLMSWLKQDDRYLNYIIQPYQQGIAASLSMLCRAGKGWLLSCNKQNISLNFDTFNLGGVMVNGMQAYWQRFETLARKVAKMLPDASGYIGVDVIVDAENDKIYVVEINPRLTTSYVGLREAIGHNPAKIILESIKDSKFTMPVLQRNMVEIAL</sequence>
<dbReference type="EMBL" id="CP002056">
    <property type="protein sequence ID" value="ADI29924.1"/>
    <property type="molecule type" value="Genomic_DNA"/>
</dbReference>
<dbReference type="InterPro" id="IPR040803">
    <property type="entry name" value="MfnD_preATP-grasp"/>
</dbReference>
<dbReference type="InterPro" id="IPR003806">
    <property type="entry name" value="ATP-grasp_PylC-type"/>
</dbReference>
<dbReference type="InterPro" id="IPR011761">
    <property type="entry name" value="ATP-grasp"/>
</dbReference>
<dbReference type="InterPro" id="IPR024710">
    <property type="entry name" value="MfnD"/>
</dbReference>
<organism evidence="3 4">
    <name type="scientific">Methylotenera versatilis (strain 301)</name>
    <dbReference type="NCBI Taxonomy" id="666681"/>
    <lineage>
        <taxon>Bacteria</taxon>
        <taxon>Pseudomonadati</taxon>
        <taxon>Pseudomonadota</taxon>
        <taxon>Betaproteobacteria</taxon>
        <taxon>Nitrosomonadales</taxon>
        <taxon>Methylophilaceae</taxon>
        <taxon>Methylotenera</taxon>
    </lineage>
</organism>
<dbReference type="GO" id="GO:0005524">
    <property type="term" value="F:ATP binding"/>
    <property type="evidence" value="ECO:0007669"/>
    <property type="project" value="UniProtKB-UniRule"/>
</dbReference>
<keyword evidence="4" id="KW-1185">Reference proteome</keyword>
<dbReference type="OrthoDB" id="271331at2"/>
<dbReference type="eggNOG" id="COG1821">
    <property type="taxonomic scope" value="Bacteria"/>
</dbReference>
<evidence type="ECO:0000313" key="4">
    <source>
        <dbReference type="Proteomes" id="UP000000383"/>
    </source>
</evidence>
<dbReference type="PROSITE" id="PS50975">
    <property type="entry name" value="ATP_GRASP"/>
    <property type="match status" value="1"/>
</dbReference>
<feature type="domain" description="ATP-grasp" evidence="2">
    <location>
        <begin position="136"/>
        <end position="330"/>
    </location>
</feature>
<keyword evidence="1" id="KW-0067">ATP-binding</keyword>
<dbReference type="GO" id="GO:0046872">
    <property type="term" value="F:metal ion binding"/>
    <property type="evidence" value="ECO:0007669"/>
    <property type="project" value="InterPro"/>
</dbReference>